<keyword evidence="6" id="KW-0238">DNA-binding</keyword>
<evidence type="ECO:0000256" key="1">
    <source>
        <dbReference type="ARBA" id="ARBA00010203"/>
    </source>
</evidence>
<feature type="domain" description="DNA methylase N-4/N-6" evidence="9">
    <location>
        <begin position="38"/>
        <end position="323"/>
    </location>
</feature>
<dbReference type="PANTHER" id="PTHR13370">
    <property type="entry name" value="RNA METHYLASE-RELATED"/>
    <property type="match status" value="1"/>
</dbReference>
<accession>B6YPV7</accession>
<evidence type="ECO:0000259" key="9">
    <source>
        <dbReference type="Pfam" id="PF01555"/>
    </source>
</evidence>
<keyword evidence="3" id="KW-0808">Transferase</keyword>
<sequence length="344" mass="40054">MNRMSVSRSKEEFIKENTNKIICSDALETLRKIPDESISCCITSPPYYRLRNYHKEGQIGRESTVEEYLDRLLQVFREVRRALKKEGTCFIVIGDSYADSGGGKGQYIDPKYPKARNGSNALATENISGYKSKDLMGIPWRLALLLREDGWYLRSDIIWHKENAMPEACRDRPTRSYEHIFLLTKSPKYYYDYDAMVEPMKEVSKKRYVRGRKSDNKYLKENSGAKLQKINEARKYGEYKGDNVPQFRNKRDIWTINTTSFRGNHYATFPPKLVEICMIAGCPKNEIVLDPFIGSGTVGFVALRHNRKYIGIELNEEYVNLAKNRISEEVKKFNEEQKQEVQKE</sequence>
<dbReference type="InterPro" id="IPR002941">
    <property type="entry name" value="DNA_methylase_N4/N6"/>
</dbReference>
<evidence type="ECO:0000256" key="8">
    <source>
        <dbReference type="RuleBase" id="RU362026"/>
    </source>
</evidence>
<reference evidence="10" key="1">
    <citation type="submission" date="2007-11" db="EMBL/GenBank/DDBJ databases">
        <authorList>
            <person name="Turk W.J.R."/>
            <person name="Mao X.-J."/>
            <person name="Bielawny T."/>
            <person name="Brunham R."/>
            <person name="Luo M."/>
            <person name="Plummer F."/>
        </authorList>
    </citation>
    <scope>NUCLEOTIDE SEQUENCE</scope>
    <source>
        <strain evidence="10">4047</strain>
    </source>
</reference>
<dbReference type="EC" id="2.1.1.-" evidence="8"/>
<dbReference type="GO" id="GO:0005737">
    <property type="term" value="C:cytoplasm"/>
    <property type="evidence" value="ECO:0007669"/>
    <property type="project" value="TreeGrafter"/>
</dbReference>
<evidence type="ECO:0000256" key="4">
    <source>
        <dbReference type="ARBA" id="ARBA00022691"/>
    </source>
</evidence>
<dbReference type="GO" id="GO:0032259">
    <property type="term" value="P:methylation"/>
    <property type="evidence" value="ECO:0007669"/>
    <property type="project" value="UniProtKB-KW"/>
</dbReference>
<dbReference type="PROSITE" id="PS00093">
    <property type="entry name" value="N4_MTASE"/>
    <property type="match status" value="1"/>
</dbReference>
<dbReference type="InterPro" id="IPR029063">
    <property type="entry name" value="SAM-dependent_MTases_sf"/>
</dbReference>
<evidence type="ECO:0000256" key="3">
    <source>
        <dbReference type="ARBA" id="ARBA00022679"/>
    </source>
</evidence>
<name>B6YPV7_9STRE</name>
<dbReference type="PANTHER" id="PTHR13370:SF3">
    <property type="entry name" value="TRNA (GUANINE(10)-N2)-METHYLTRANSFERASE HOMOLOG"/>
    <property type="match status" value="1"/>
</dbReference>
<keyword evidence="4" id="KW-0949">S-adenosyl-L-methionine</keyword>
<evidence type="ECO:0000256" key="2">
    <source>
        <dbReference type="ARBA" id="ARBA00022603"/>
    </source>
</evidence>
<dbReference type="SUPFAM" id="SSF53335">
    <property type="entry name" value="S-adenosyl-L-methionine-dependent methyltransferases"/>
    <property type="match status" value="1"/>
</dbReference>
<evidence type="ECO:0000256" key="5">
    <source>
        <dbReference type="ARBA" id="ARBA00022747"/>
    </source>
</evidence>
<gene>
    <name evidence="10" type="ORF">SEQ1262</name>
</gene>
<dbReference type="GO" id="GO:0008170">
    <property type="term" value="F:N-methyltransferase activity"/>
    <property type="evidence" value="ECO:0007669"/>
    <property type="project" value="InterPro"/>
</dbReference>
<keyword evidence="2 10" id="KW-0489">Methyltransferase</keyword>
<dbReference type="InterPro" id="IPR001091">
    <property type="entry name" value="RM_Methyltransferase"/>
</dbReference>
<dbReference type="AlphaFoldDB" id="B6YPV7"/>
<dbReference type="EMBL" id="AM909652">
    <property type="protein sequence ID" value="CAP20345.1"/>
    <property type="molecule type" value="Genomic_DNA"/>
</dbReference>
<dbReference type="GO" id="GO:0009307">
    <property type="term" value="P:DNA restriction-modification system"/>
    <property type="evidence" value="ECO:0007669"/>
    <property type="project" value="UniProtKB-KW"/>
</dbReference>
<dbReference type="GO" id="GO:0015667">
    <property type="term" value="F:site-specific DNA-methyltransferase (cytosine-N4-specific) activity"/>
    <property type="evidence" value="ECO:0007669"/>
    <property type="project" value="UniProtKB-EC"/>
</dbReference>
<comment type="catalytic activity">
    <reaction evidence="7">
        <text>a 2'-deoxycytidine in DNA + S-adenosyl-L-methionine = an N(4)-methyl-2'-deoxycytidine in DNA + S-adenosyl-L-homocysteine + H(+)</text>
        <dbReference type="Rhea" id="RHEA:16857"/>
        <dbReference type="Rhea" id="RHEA-COMP:11369"/>
        <dbReference type="Rhea" id="RHEA-COMP:13674"/>
        <dbReference type="ChEBI" id="CHEBI:15378"/>
        <dbReference type="ChEBI" id="CHEBI:57856"/>
        <dbReference type="ChEBI" id="CHEBI:59789"/>
        <dbReference type="ChEBI" id="CHEBI:85452"/>
        <dbReference type="ChEBI" id="CHEBI:137933"/>
        <dbReference type="EC" id="2.1.1.113"/>
    </reaction>
</comment>
<reference evidence="10" key="2">
    <citation type="journal article" date="2008" name="Mol. Microbiol.">
        <title>A novel streptococcal integrative conjugative element involved in iron acquisition.</title>
        <authorList>
            <person name="Heather Z."/>
            <person name="Holden M.T."/>
            <person name="Steward K.F."/>
            <person name="Parkhill J."/>
            <person name="Song L."/>
            <person name="Challis G.L."/>
            <person name="Robinson C."/>
            <person name="Davis-Poynter N."/>
            <person name="Waller A.S."/>
        </authorList>
    </citation>
    <scope>NUCLEOTIDE SEQUENCE</scope>
    <source>
        <strain evidence="10">4047</strain>
    </source>
</reference>
<comment type="similarity">
    <text evidence="1">Belongs to the N(4)/N(6)-methyltransferase family. N(4) subfamily.</text>
</comment>
<dbReference type="OMA" id="WGLRDYG"/>
<proteinExistence type="inferred from homology"/>
<dbReference type="Pfam" id="PF01555">
    <property type="entry name" value="N6_N4_Mtase"/>
    <property type="match status" value="1"/>
</dbReference>
<evidence type="ECO:0000256" key="7">
    <source>
        <dbReference type="ARBA" id="ARBA00049120"/>
    </source>
</evidence>
<dbReference type="InterPro" id="IPR017985">
    <property type="entry name" value="MeTrfase_CN4_CS"/>
</dbReference>
<dbReference type="Gene3D" id="3.40.50.150">
    <property type="entry name" value="Vaccinia Virus protein VP39"/>
    <property type="match status" value="1"/>
</dbReference>
<keyword evidence="5" id="KW-0680">Restriction system</keyword>
<organism evidence="10">
    <name type="scientific">Streptococcus equi subsp. equi</name>
    <dbReference type="NCBI Taxonomy" id="148942"/>
    <lineage>
        <taxon>Bacteria</taxon>
        <taxon>Bacillati</taxon>
        <taxon>Bacillota</taxon>
        <taxon>Bacilli</taxon>
        <taxon>Lactobacillales</taxon>
        <taxon>Streptococcaceae</taxon>
        <taxon>Streptococcus</taxon>
    </lineage>
</organism>
<dbReference type="GO" id="GO:0003677">
    <property type="term" value="F:DNA binding"/>
    <property type="evidence" value="ECO:0007669"/>
    <property type="project" value="UniProtKB-KW"/>
</dbReference>
<evidence type="ECO:0000313" key="10">
    <source>
        <dbReference type="EMBL" id="CAP20345.1"/>
    </source>
</evidence>
<protein>
    <recommendedName>
        <fullName evidence="8">Methyltransferase</fullName>
        <ecNumber evidence="8">2.1.1.-</ecNumber>
    </recommendedName>
</protein>
<dbReference type="PRINTS" id="PR00508">
    <property type="entry name" value="S21N4MTFRASE"/>
</dbReference>
<evidence type="ECO:0000256" key="6">
    <source>
        <dbReference type="ARBA" id="ARBA00023125"/>
    </source>
</evidence>